<sequence length="110" mass="12175">MLVEEVWERRSRSEQTRIEESPSRETTDAERAGRSGRGFLDLLPWRAWARTESRGGDLGRGRGIAGERVGRGEPGGRESEGCWFADAALGTRGAEAVVAERRMARRDTTG</sequence>
<feature type="region of interest" description="Disordered" evidence="1">
    <location>
        <begin position="53"/>
        <end position="81"/>
    </location>
</feature>
<reference evidence="2" key="1">
    <citation type="journal article" date="2009" name="PLoS Genet.">
        <title>Sequencing, mapping, and analysis of 27,455 maize full-length cDNAs.</title>
        <authorList>
            <person name="Soderlund C."/>
            <person name="Descour A."/>
            <person name="Kudrna D."/>
            <person name="Bomhoff M."/>
            <person name="Boyd L."/>
            <person name="Currie J."/>
            <person name="Angelova A."/>
            <person name="Collura K."/>
            <person name="Wissotski M."/>
            <person name="Ashley E."/>
            <person name="Morrow D."/>
            <person name="Fernandes J."/>
            <person name="Walbot V."/>
            <person name="Yu Y."/>
        </authorList>
    </citation>
    <scope>NUCLEOTIDE SEQUENCE</scope>
    <source>
        <strain evidence="2">B73</strain>
    </source>
</reference>
<proteinExistence type="evidence at transcript level"/>
<organism evidence="2">
    <name type="scientific">Zea mays</name>
    <name type="common">Maize</name>
    <dbReference type="NCBI Taxonomy" id="4577"/>
    <lineage>
        <taxon>Eukaryota</taxon>
        <taxon>Viridiplantae</taxon>
        <taxon>Streptophyta</taxon>
        <taxon>Embryophyta</taxon>
        <taxon>Tracheophyta</taxon>
        <taxon>Spermatophyta</taxon>
        <taxon>Magnoliopsida</taxon>
        <taxon>Liliopsida</taxon>
        <taxon>Poales</taxon>
        <taxon>Poaceae</taxon>
        <taxon>PACMAD clade</taxon>
        <taxon>Panicoideae</taxon>
        <taxon>Andropogonodae</taxon>
        <taxon>Andropogoneae</taxon>
        <taxon>Tripsacinae</taxon>
        <taxon>Zea</taxon>
    </lineage>
</organism>
<feature type="compositionally biased region" description="Basic and acidic residues" evidence="1">
    <location>
        <begin position="1"/>
        <end position="33"/>
    </location>
</feature>
<dbReference type="EMBL" id="BT065062">
    <property type="protein sequence ID" value="ACN30938.1"/>
    <property type="molecule type" value="mRNA"/>
</dbReference>
<evidence type="ECO:0000313" key="2">
    <source>
        <dbReference type="EMBL" id="ACN30938.1"/>
    </source>
</evidence>
<evidence type="ECO:0000256" key="1">
    <source>
        <dbReference type="SAM" id="MobiDB-lite"/>
    </source>
</evidence>
<dbReference type="AlphaFoldDB" id="C0P9U3"/>
<reference evidence="2" key="2">
    <citation type="submission" date="2012-06" db="EMBL/GenBank/DDBJ databases">
        <authorList>
            <person name="Yu Y."/>
            <person name="Currie J."/>
            <person name="Lomeli R."/>
            <person name="Angelova A."/>
            <person name="Collura K."/>
            <person name="Wissotski M."/>
            <person name="Campos D."/>
            <person name="Kudrna D."/>
            <person name="Golser W."/>
            <person name="Ashely E."/>
            <person name="Descour A."/>
            <person name="Fernandes J."/>
            <person name="Soderlund C."/>
            <person name="Walbot V."/>
        </authorList>
    </citation>
    <scope>NUCLEOTIDE SEQUENCE</scope>
    <source>
        <strain evidence="2">B73</strain>
    </source>
</reference>
<protein>
    <submittedName>
        <fullName evidence="2">Uncharacterized protein</fullName>
    </submittedName>
</protein>
<feature type="compositionally biased region" description="Basic and acidic residues" evidence="1">
    <location>
        <begin position="68"/>
        <end position="80"/>
    </location>
</feature>
<accession>C0P9U3</accession>
<feature type="region of interest" description="Disordered" evidence="1">
    <location>
        <begin position="1"/>
        <end position="35"/>
    </location>
</feature>
<name>C0P9U3_MAIZE</name>